<reference evidence="2 3" key="2">
    <citation type="journal article" date="2010" name="Stand. Genomic Sci.">
        <title>Complete genome sequence of Nakamurella multipartita type strain (Y-104).</title>
        <authorList>
            <person name="Tice H."/>
            <person name="Mayilraj S."/>
            <person name="Sims D."/>
            <person name="Lapidus A."/>
            <person name="Nolan M."/>
            <person name="Lucas S."/>
            <person name="Glavina Del Rio T."/>
            <person name="Copeland A."/>
            <person name="Cheng J.F."/>
            <person name="Meincke L."/>
            <person name="Bruce D."/>
            <person name="Goodwin L."/>
            <person name="Pitluck S."/>
            <person name="Ivanova N."/>
            <person name="Mavromatis K."/>
            <person name="Ovchinnikova G."/>
            <person name="Pati A."/>
            <person name="Chen A."/>
            <person name="Palaniappan K."/>
            <person name="Land M."/>
            <person name="Hauser L."/>
            <person name="Chang Y.J."/>
            <person name="Jeffries C.D."/>
            <person name="Detter J.C."/>
            <person name="Brettin T."/>
            <person name="Rohde M."/>
            <person name="Goker M."/>
            <person name="Bristow J."/>
            <person name="Eisen J.A."/>
            <person name="Markowitz V."/>
            <person name="Hugenholtz P."/>
            <person name="Kyrpides N.C."/>
            <person name="Klenk H.P."/>
            <person name="Chen F."/>
        </authorList>
    </citation>
    <scope>NUCLEOTIDE SEQUENCE [LARGE SCALE GENOMIC DNA]</scope>
    <source>
        <strain evidence="3">ATCC 700099 / DSM 44233 / CIP 104796 / JCM 9543 / NBRC 105858 / Y-104</strain>
    </source>
</reference>
<reference evidence="3" key="1">
    <citation type="submission" date="2009-09" db="EMBL/GenBank/DDBJ databases">
        <title>The complete genome of Nakamurella multipartita DSM 44233.</title>
        <authorList>
            <consortium name="US DOE Joint Genome Institute (JGI-PGF)"/>
            <person name="Lucas S."/>
            <person name="Copeland A."/>
            <person name="Lapidus A."/>
            <person name="Glavina del Rio T."/>
            <person name="Dalin E."/>
            <person name="Tice H."/>
            <person name="Bruce D."/>
            <person name="Goodwin L."/>
            <person name="Pitluck S."/>
            <person name="Kyrpides N."/>
            <person name="Mavromatis K."/>
            <person name="Ivanova N."/>
            <person name="Ovchinnikova G."/>
            <person name="Sims D."/>
            <person name="Meincke L."/>
            <person name="Brettin T."/>
            <person name="Detter J.C."/>
            <person name="Han C."/>
            <person name="Larimer F."/>
            <person name="Land M."/>
            <person name="Hauser L."/>
            <person name="Markowitz V."/>
            <person name="Cheng J.-F."/>
            <person name="Hugenholtz P."/>
            <person name="Woyke T."/>
            <person name="Wu D."/>
            <person name="Klenk H.-P."/>
            <person name="Eisen J.A."/>
        </authorList>
    </citation>
    <scope>NUCLEOTIDE SEQUENCE [LARGE SCALE GENOMIC DNA]</scope>
    <source>
        <strain evidence="3">ATCC 700099 / DSM 44233 / CIP 104796 / JCM 9543 / NBRC 105858 / Y-104</strain>
    </source>
</reference>
<evidence type="ECO:0000259" key="1">
    <source>
        <dbReference type="Pfam" id="PF13309"/>
    </source>
</evidence>
<dbReference type="RefSeq" id="WP_012814167.1">
    <property type="nucleotide sequence ID" value="NC_013235.1"/>
</dbReference>
<gene>
    <name evidence="2" type="ordered locus">Namu_0262</name>
</gene>
<dbReference type="InParanoid" id="C8XK09"/>
<accession>C8XK09</accession>
<dbReference type="InterPro" id="IPR039445">
    <property type="entry name" value="DauR-like_HTH"/>
</dbReference>
<sequence length="131" mass="14153">MAHSADASAAEFLTAVRPLAERIGASLVEAVEVTDADVPLVWRGTVVAGVRLGDASAEPRTDEGGLTGILAEVQREFDGPLDQLPRPEKQRAVRLLEEAGAFSYRKAVETVASALGVSRFTVYNYLNRDRR</sequence>
<proteinExistence type="predicted"/>
<dbReference type="KEGG" id="nml:Namu_0262"/>
<protein>
    <recommendedName>
        <fullName evidence="1">Transcriptional regulator DauR-like HTH domain-containing protein</fullName>
    </recommendedName>
</protein>
<organism evidence="2 3">
    <name type="scientific">Nakamurella multipartita (strain ATCC 700099 / DSM 44233 / CIP 104796 / JCM 9543 / NBRC 105858 / Y-104)</name>
    <name type="common">Microsphaera multipartita</name>
    <dbReference type="NCBI Taxonomy" id="479431"/>
    <lineage>
        <taxon>Bacteria</taxon>
        <taxon>Bacillati</taxon>
        <taxon>Actinomycetota</taxon>
        <taxon>Actinomycetes</taxon>
        <taxon>Nakamurellales</taxon>
        <taxon>Nakamurellaceae</taxon>
        <taxon>Nakamurella</taxon>
    </lineage>
</organism>
<keyword evidence="3" id="KW-1185">Reference proteome</keyword>
<dbReference type="InterPro" id="IPR039446">
    <property type="entry name" value="DauR-like"/>
</dbReference>
<dbReference type="AlphaFoldDB" id="C8XK09"/>
<evidence type="ECO:0000313" key="2">
    <source>
        <dbReference type="EMBL" id="ACV76692.1"/>
    </source>
</evidence>
<dbReference type="STRING" id="479431.Namu_0262"/>
<dbReference type="EMBL" id="CP001737">
    <property type="protein sequence ID" value="ACV76692.1"/>
    <property type="molecule type" value="Genomic_DNA"/>
</dbReference>
<dbReference type="OrthoDB" id="9796595at2"/>
<dbReference type="eggNOG" id="COG2964">
    <property type="taxonomic scope" value="Bacteria"/>
</dbReference>
<feature type="domain" description="Transcriptional regulator DauR-like HTH" evidence="1">
    <location>
        <begin position="69"/>
        <end position="127"/>
    </location>
</feature>
<name>C8XK09_NAKMY</name>
<dbReference type="HOGENOM" id="CLU_2036347_0_0_11"/>
<dbReference type="PANTHER" id="PTHR35568">
    <property type="entry name" value="TRANSCRIPTIONAL REGULATOR DAUR"/>
    <property type="match status" value="1"/>
</dbReference>
<dbReference type="PANTHER" id="PTHR35568:SF1">
    <property type="entry name" value="TRANSCRIPTIONAL REGULATOR DAUR"/>
    <property type="match status" value="1"/>
</dbReference>
<dbReference type="Pfam" id="PF13309">
    <property type="entry name" value="HTH_22"/>
    <property type="match status" value="1"/>
</dbReference>
<dbReference type="Proteomes" id="UP000002218">
    <property type="component" value="Chromosome"/>
</dbReference>
<evidence type="ECO:0000313" key="3">
    <source>
        <dbReference type="Proteomes" id="UP000002218"/>
    </source>
</evidence>